<gene>
    <name evidence="2" type="ORF">UFOPK1572_00449</name>
    <name evidence="3" type="ORF">UFOPK1704_00362</name>
    <name evidence="4" type="ORF">UFOPK2169_01715</name>
</gene>
<feature type="domain" description="VOC" evidence="1">
    <location>
        <begin position="9"/>
        <end position="143"/>
    </location>
</feature>
<evidence type="ECO:0000259" key="1">
    <source>
        <dbReference type="PROSITE" id="PS51819"/>
    </source>
</evidence>
<name>A0A6J6E016_9ZZZZ</name>
<dbReference type="InterPro" id="IPR029068">
    <property type="entry name" value="Glyas_Bleomycin-R_OHBP_Dase"/>
</dbReference>
<evidence type="ECO:0000313" key="3">
    <source>
        <dbReference type="EMBL" id="CAB4569662.1"/>
    </source>
</evidence>
<reference evidence="3" key="1">
    <citation type="submission" date="2020-05" db="EMBL/GenBank/DDBJ databases">
        <authorList>
            <person name="Chiriac C."/>
            <person name="Salcher M."/>
            <person name="Ghai R."/>
            <person name="Kavagutti S V."/>
        </authorList>
    </citation>
    <scope>NUCLEOTIDE SEQUENCE</scope>
</reference>
<evidence type="ECO:0000313" key="2">
    <source>
        <dbReference type="EMBL" id="CAB4555275.1"/>
    </source>
</evidence>
<dbReference type="InterPro" id="IPR037523">
    <property type="entry name" value="VOC_core"/>
</dbReference>
<protein>
    <submittedName>
        <fullName evidence="3">Unannotated protein</fullName>
    </submittedName>
</protein>
<dbReference type="SUPFAM" id="SSF54593">
    <property type="entry name" value="Glyoxalase/Bleomycin resistance protein/Dihydroxybiphenyl dioxygenase"/>
    <property type="match status" value="1"/>
</dbReference>
<dbReference type="Pfam" id="PF00903">
    <property type="entry name" value="Glyoxalase"/>
    <property type="match status" value="1"/>
</dbReference>
<evidence type="ECO:0000313" key="4">
    <source>
        <dbReference type="EMBL" id="CAB4666136.1"/>
    </source>
</evidence>
<proteinExistence type="predicted"/>
<dbReference type="AlphaFoldDB" id="A0A6J6E016"/>
<dbReference type="InterPro" id="IPR004360">
    <property type="entry name" value="Glyas_Fos-R_dOase_dom"/>
</dbReference>
<sequence length="177" mass="20342">MSKMKAPMRLHHTAYVTKDLEATRAFYEDLIGLPLVATWSETDELFGAERVYCHTFFGLPDGSALAFFQFANKVDQDLFDPELTPSPFRHIALNVTKDAQDEIFERLTKAAWKPEGTYVLEHGYCRSMYTEDPNGMLLEFTCDAPGAEKINEERRKDAHEVLKRWLAGDHTSNNTYR</sequence>
<dbReference type="Gene3D" id="3.10.180.10">
    <property type="entry name" value="2,3-Dihydroxybiphenyl 1,2-Dioxygenase, domain 1"/>
    <property type="match status" value="1"/>
</dbReference>
<dbReference type="PROSITE" id="PS51819">
    <property type="entry name" value="VOC"/>
    <property type="match status" value="1"/>
</dbReference>
<dbReference type="EMBL" id="CAEZTC010000040">
    <property type="protein sequence ID" value="CAB4555275.1"/>
    <property type="molecule type" value="Genomic_DNA"/>
</dbReference>
<organism evidence="3">
    <name type="scientific">freshwater metagenome</name>
    <dbReference type="NCBI Taxonomy" id="449393"/>
    <lineage>
        <taxon>unclassified sequences</taxon>
        <taxon>metagenomes</taxon>
        <taxon>ecological metagenomes</taxon>
    </lineage>
</organism>
<accession>A0A6J6E016</accession>
<dbReference type="CDD" id="cd06587">
    <property type="entry name" value="VOC"/>
    <property type="match status" value="1"/>
</dbReference>
<dbReference type="EMBL" id="CAEZTQ010000050">
    <property type="protein sequence ID" value="CAB4569662.1"/>
    <property type="molecule type" value="Genomic_DNA"/>
</dbReference>
<dbReference type="EMBL" id="CAEZWE010000107">
    <property type="protein sequence ID" value="CAB4666136.1"/>
    <property type="molecule type" value="Genomic_DNA"/>
</dbReference>